<feature type="compositionally biased region" description="Low complexity" evidence="1">
    <location>
        <begin position="367"/>
        <end position="389"/>
    </location>
</feature>
<proteinExistence type="predicted"/>
<organism evidence="3 4">
    <name type="scientific">Nannocystis pusilla</name>
    <dbReference type="NCBI Taxonomy" id="889268"/>
    <lineage>
        <taxon>Bacteria</taxon>
        <taxon>Pseudomonadati</taxon>
        <taxon>Myxococcota</taxon>
        <taxon>Polyangia</taxon>
        <taxon>Nannocystales</taxon>
        <taxon>Nannocystaceae</taxon>
        <taxon>Nannocystis</taxon>
    </lineage>
</organism>
<dbReference type="EMBL" id="JAIRAU010000031">
    <property type="protein sequence ID" value="MBZ5712448.1"/>
    <property type="molecule type" value="Genomic_DNA"/>
</dbReference>
<gene>
    <name evidence="3" type="ORF">K7C98_24665</name>
</gene>
<evidence type="ECO:0000256" key="2">
    <source>
        <dbReference type="SAM" id="SignalP"/>
    </source>
</evidence>
<accession>A0ABS7TW15</accession>
<feature type="compositionally biased region" description="Gly residues" evidence="1">
    <location>
        <begin position="355"/>
        <end position="366"/>
    </location>
</feature>
<comment type="caution">
    <text evidence="3">The sequence shown here is derived from an EMBL/GenBank/DDBJ whole genome shotgun (WGS) entry which is preliminary data.</text>
</comment>
<dbReference type="NCBIfam" id="TIGR03901">
    <property type="entry name" value="MYXO-CTERM"/>
    <property type="match status" value="1"/>
</dbReference>
<name>A0ABS7TW15_9BACT</name>
<protein>
    <submittedName>
        <fullName evidence="3">Uncharacterized protein</fullName>
    </submittedName>
</protein>
<dbReference type="Proteomes" id="UP001139031">
    <property type="component" value="Unassembled WGS sequence"/>
</dbReference>
<feature type="chain" id="PRO_5045718930" evidence="2">
    <location>
        <begin position="19"/>
        <end position="435"/>
    </location>
</feature>
<keyword evidence="4" id="KW-1185">Reference proteome</keyword>
<reference evidence="3" key="1">
    <citation type="submission" date="2021-08" db="EMBL/GenBank/DDBJ databases">
        <authorList>
            <person name="Stevens D.C."/>
        </authorList>
    </citation>
    <scope>NUCLEOTIDE SEQUENCE</scope>
    <source>
        <strain evidence="3">DSM 53165</strain>
    </source>
</reference>
<dbReference type="InterPro" id="IPR024038">
    <property type="entry name" value="MYXO-CTERM"/>
</dbReference>
<evidence type="ECO:0000256" key="1">
    <source>
        <dbReference type="SAM" id="MobiDB-lite"/>
    </source>
</evidence>
<feature type="signal peptide" evidence="2">
    <location>
        <begin position="1"/>
        <end position="18"/>
    </location>
</feature>
<dbReference type="RefSeq" id="WP_224194204.1">
    <property type="nucleotide sequence ID" value="NZ_JAIRAU010000031.1"/>
</dbReference>
<evidence type="ECO:0000313" key="3">
    <source>
        <dbReference type="EMBL" id="MBZ5712448.1"/>
    </source>
</evidence>
<sequence>MVAAVVVLAFFAAPGAAAAGECDAPEPGWIACEDFESGDLGWQSWFEGSPFVQCVGCTDGGNDPARIRLTNERGAAFAGEWALHMPGEASAQYQGGALAVRTCAGEKQAGCALTNHEQLYFRTWVKLAEDHQYVHHFLALAGSRPDAFWETDGNAGCRPNGERWAGTTVDFNASHELFFYTYHPDMGCDAGGYCSGDYAANICSGCADKDMPCDDGLECCWGNHFSPEPPVVLPKNQWVCLEMYMKLNTPGQADGEMAFWIDDQPGHAAAGLHWRDIPELGLNKAFLQHYIEPGDTDVSNRAWFDNVVVSTERIGCAPVGPDPDPTGSGSDGTSTSGPDDPTTSGPASTSTSGGDSTGSSGGGGPVTTGAGSSAGDTSSDGSATGAGASDSGGPGASAPDEGCGCRTADDRPDGHAATGLALALAGVLIRRRRRR</sequence>
<feature type="compositionally biased region" description="Low complexity" evidence="1">
    <location>
        <begin position="325"/>
        <end position="354"/>
    </location>
</feature>
<feature type="region of interest" description="Disordered" evidence="1">
    <location>
        <begin position="314"/>
        <end position="416"/>
    </location>
</feature>
<dbReference type="Gene3D" id="2.60.120.200">
    <property type="match status" value="1"/>
</dbReference>
<keyword evidence="2" id="KW-0732">Signal</keyword>
<evidence type="ECO:0000313" key="4">
    <source>
        <dbReference type="Proteomes" id="UP001139031"/>
    </source>
</evidence>